<proteinExistence type="predicted"/>
<reference evidence="1 2" key="1">
    <citation type="journal article" date="2014" name="PLoS Genet.">
        <title>The Genome of Spironucleus salmonicida Highlights a Fish Pathogen Adapted to Fluctuating Environments.</title>
        <authorList>
            <person name="Xu F."/>
            <person name="Jerlstrom-Hultqvist J."/>
            <person name="Einarsson E."/>
            <person name="Astvaldsson A."/>
            <person name="Svard S.G."/>
            <person name="Andersson J.O."/>
        </authorList>
    </citation>
    <scope>NUCLEOTIDE SEQUENCE [LARGE SCALE GENOMIC DNA]</scope>
    <source>
        <strain evidence="1 2">ATCC 50377</strain>
    </source>
</reference>
<dbReference type="Proteomes" id="UP000018208">
    <property type="component" value="Unassembled WGS sequence"/>
</dbReference>
<dbReference type="GeneID" id="94296874"/>
<dbReference type="AlphaFoldDB" id="A0A9P8RZK5"/>
<evidence type="ECO:0000313" key="1">
    <source>
        <dbReference type="EMBL" id="KAH0575224.1"/>
    </source>
</evidence>
<dbReference type="EMBL" id="AUWU02000003">
    <property type="protein sequence ID" value="KAH0575224.1"/>
    <property type="molecule type" value="Genomic_DNA"/>
</dbReference>
<evidence type="ECO:0000313" key="2">
    <source>
        <dbReference type="Proteomes" id="UP000018208"/>
    </source>
</evidence>
<organism evidence="1 2">
    <name type="scientific">Spironucleus salmonicida</name>
    <dbReference type="NCBI Taxonomy" id="348837"/>
    <lineage>
        <taxon>Eukaryota</taxon>
        <taxon>Metamonada</taxon>
        <taxon>Diplomonadida</taxon>
        <taxon>Hexamitidae</taxon>
        <taxon>Hexamitinae</taxon>
        <taxon>Spironucleus</taxon>
    </lineage>
</organism>
<dbReference type="KEGG" id="ssao:94296874"/>
<gene>
    <name evidence="1" type="ORF">SS50377_22851</name>
</gene>
<name>A0A9P8RZK5_9EUKA</name>
<protein>
    <submittedName>
        <fullName evidence="1">Uncharacterized protein</fullName>
    </submittedName>
</protein>
<keyword evidence="2" id="KW-1185">Reference proteome</keyword>
<sequence>MQLKGRSAVAPMNFNKLKKSQKSLGCLIFKTSRSNSHIINGNIDQAVRDSKNCYQFLNLADCDLLTLDLTEDSLG</sequence>
<dbReference type="RefSeq" id="XP_067765997.1">
    <property type="nucleotide sequence ID" value="XM_067906729.1"/>
</dbReference>
<accession>A0A9P8RZK5</accession>
<comment type="caution">
    <text evidence="1">The sequence shown here is derived from an EMBL/GenBank/DDBJ whole genome shotgun (WGS) entry which is preliminary data.</text>
</comment>